<feature type="chain" id="PRO_5040932318" description="Kazal-like domain-containing protein" evidence="5">
    <location>
        <begin position="29"/>
        <end position="421"/>
    </location>
</feature>
<evidence type="ECO:0000256" key="1">
    <source>
        <dbReference type="ARBA" id="ARBA00022729"/>
    </source>
</evidence>
<name>A0A9X0D6N7_9CNID</name>
<dbReference type="PROSITE" id="PS51465">
    <property type="entry name" value="KAZAL_2"/>
    <property type="match status" value="3"/>
</dbReference>
<dbReference type="EMBL" id="MU825450">
    <property type="protein sequence ID" value="KAJ7388800.1"/>
    <property type="molecule type" value="Genomic_DNA"/>
</dbReference>
<feature type="domain" description="Kazal-like" evidence="6">
    <location>
        <begin position="280"/>
        <end position="333"/>
    </location>
</feature>
<keyword evidence="8" id="KW-1185">Reference proteome</keyword>
<dbReference type="GO" id="GO:0050840">
    <property type="term" value="F:extracellular matrix binding"/>
    <property type="evidence" value="ECO:0007669"/>
    <property type="project" value="TreeGrafter"/>
</dbReference>
<dbReference type="SMART" id="SM00280">
    <property type="entry name" value="KAZAL"/>
    <property type="match status" value="3"/>
</dbReference>
<dbReference type="PANTHER" id="PTHR13866">
    <property type="entry name" value="SPARC OSTEONECTIN"/>
    <property type="match status" value="1"/>
</dbReference>
<organism evidence="7 8">
    <name type="scientific">Desmophyllum pertusum</name>
    <dbReference type="NCBI Taxonomy" id="174260"/>
    <lineage>
        <taxon>Eukaryota</taxon>
        <taxon>Metazoa</taxon>
        <taxon>Cnidaria</taxon>
        <taxon>Anthozoa</taxon>
        <taxon>Hexacorallia</taxon>
        <taxon>Scleractinia</taxon>
        <taxon>Caryophylliina</taxon>
        <taxon>Caryophylliidae</taxon>
        <taxon>Desmophyllum</taxon>
    </lineage>
</organism>
<evidence type="ECO:0000256" key="3">
    <source>
        <dbReference type="ARBA" id="ARBA00023180"/>
    </source>
</evidence>
<sequence>MRPRCLGIISPVALMVIYASITWPSIEGRKVCFEDRDVRVNRTLCRTPRPADRYSFLSPTLADCCSFSSEQNLLYYVITNDPDWKLRVIGAFNCLSCTPEPTTQATCKDALPCPKGRVCKVKNGNTRCVCSGCRTEQDRAFQPVCATDGCTYKNECELRKKACRDGRPDLEVAYSGSCQTGCANVECSKNRTCMVDQYKRANCVDCNFRCSKQSRPVCGADGVRYESNCHLRLATCRQGKAIGVAYQGECIANASCDNINCGEKLCVESASGGPRCVTCKCEESYSSKCPRTPNPTTICGTNNKTYKDYCSLREEVCKVKAFIDVEHIGSCIGSEPPQEETSSPNDEHEKSSSKSCKSDDIDLYYLSLKHFVSILRKEYGLNITSPKYRQLRSRDKIVLMAPLIQALKNKWHKIKEVEDFN</sequence>
<keyword evidence="1 5" id="KW-0732">Signal</keyword>
<dbReference type="Pfam" id="PF07648">
    <property type="entry name" value="Kazal_2"/>
    <property type="match status" value="3"/>
</dbReference>
<evidence type="ECO:0000313" key="7">
    <source>
        <dbReference type="EMBL" id="KAJ7388800.1"/>
    </source>
</evidence>
<accession>A0A9X0D6N7</accession>
<dbReference type="InterPro" id="IPR036058">
    <property type="entry name" value="Kazal_dom_sf"/>
</dbReference>
<dbReference type="OrthoDB" id="192611at2759"/>
<dbReference type="Gene3D" id="3.30.60.30">
    <property type="match status" value="3"/>
</dbReference>
<dbReference type="AlphaFoldDB" id="A0A9X0D6N7"/>
<feature type="compositionally biased region" description="Basic and acidic residues" evidence="4">
    <location>
        <begin position="345"/>
        <end position="356"/>
    </location>
</feature>
<feature type="region of interest" description="Disordered" evidence="4">
    <location>
        <begin position="333"/>
        <end position="356"/>
    </location>
</feature>
<dbReference type="InterPro" id="IPR002350">
    <property type="entry name" value="Kazal_dom"/>
</dbReference>
<feature type="domain" description="Kazal-like" evidence="6">
    <location>
        <begin position="129"/>
        <end position="180"/>
    </location>
</feature>
<proteinExistence type="predicted"/>
<evidence type="ECO:0000256" key="2">
    <source>
        <dbReference type="ARBA" id="ARBA00023157"/>
    </source>
</evidence>
<evidence type="ECO:0000256" key="4">
    <source>
        <dbReference type="SAM" id="MobiDB-lite"/>
    </source>
</evidence>
<reference evidence="7" key="1">
    <citation type="submission" date="2023-01" db="EMBL/GenBank/DDBJ databases">
        <title>Genome assembly of the deep-sea coral Lophelia pertusa.</title>
        <authorList>
            <person name="Herrera S."/>
            <person name="Cordes E."/>
        </authorList>
    </citation>
    <scope>NUCLEOTIDE SEQUENCE</scope>
    <source>
        <strain evidence="7">USNM1676648</strain>
        <tissue evidence="7">Polyp</tissue>
    </source>
</reference>
<dbReference type="CDD" id="cd00104">
    <property type="entry name" value="KAZAL_FS"/>
    <property type="match status" value="3"/>
</dbReference>
<feature type="domain" description="Kazal-like" evidence="6">
    <location>
        <begin position="204"/>
        <end position="252"/>
    </location>
</feature>
<dbReference type="SMART" id="SM00274">
    <property type="entry name" value="FOLN"/>
    <property type="match status" value="3"/>
</dbReference>
<dbReference type="PANTHER" id="PTHR13866:SF29">
    <property type="entry name" value="FOLLISTATIN"/>
    <property type="match status" value="1"/>
</dbReference>
<dbReference type="Proteomes" id="UP001163046">
    <property type="component" value="Unassembled WGS sequence"/>
</dbReference>
<evidence type="ECO:0000313" key="8">
    <source>
        <dbReference type="Proteomes" id="UP001163046"/>
    </source>
</evidence>
<comment type="caution">
    <text evidence="7">The sequence shown here is derived from an EMBL/GenBank/DDBJ whole genome shotgun (WGS) entry which is preliminary data.</text>
</comment>
<evidence type="ECO:0000259" key="6">
    <source>
        <dbReference type="PROSITE" id="PS51465"/>
    </source>
</evidence>
<dbReference type="GO" id="GO:0005518">
    <property type="term" value="F:collagen binding"/>
    <property type="evidence" value="ECO:0007669"/>
    <property type="project" value="TreeGrafter"/>
</dbReference>
<gene>
    <name evidence="7" type="ORF">OS493_035584</name>
</gene>
<dbReference type="GO" id="GO:0005615">
    <property type="term" value="C:extracellular space"/>
    <property type="evidence" value="ECO:0007669"/>
    <property type="project" value="TreeGrafter"/>
</dbReference>
<dbReference type="SUPFAM" id="SSF100895">
    <property type="entry name" value="Kazal-type serine protease inhibitors"/>
    <property type="match status" value="3"/>
</dbReference>
<keyword evidence="3" id="KW-0325">Glycoprotein</keyword>
<dbReference type="InterPro" id="IPR003645">
    <property type="entry name" value="Fol_N"/>
</dbReference>
<keyword evidence="2" id="KW-1015">Disulfide bond</keyword>
<evidence type="ECO:0000256" key="5">
    <source>
        <dbReference type="SAM" id="SignalP"/>
    </source>
</evidence>
<feature type="signal peptide" evidence="5">
    <location>
        <begin position="1"/>
        <end position="28"/>
    </location>
</feature>
<protein>
    <recommendedName>
        <fullName evidence="6">Kazal-like domain-containing protein</fullName>
    </recommendedName>
</protein>
<dbReference type="GO" id="GO:0005509">
    <property type="term" value="F:calcium ion binding"/>
    <property type="evidence" value="ECO:0007669"/>
    <property type="project" value="TreeGrafter"/>
</dbReference>